<keyword evidence="3" id="KW-1185">Reference proteome</keyword>
<dbReference type="RefSeq" id="WP_353546050.1">
    <property type="nucleotide sequence ID" value="NZ_JAGKSB010000003.1"/>
</dbReference>
<dbReference type="Pfam" id="PF12680">
    <property type="entry name" value="SnoaL_2"/>
    <property type="match status" value="1"/>
</dbReference>
<dbReference type="PROSITE" id="PS51257">
    <property type="entry name" value="PROKAR_LIPOPROTEIN"/>
    <property type="match status" value="1"/>
</dbReference>
<dbReference type="Proteomes" id="UP000679691">
    <property type="component" value="Unassembled WGS sequence"/>
</dbReference>
<dbReference type="PANTHER" id="PTHR38436">
    <property type="entry name" value="POLYKETIDE CYCLASE SNOAL-LIKE DOMAIN"/>
    <property type="match status" value="1"/>
</dbReference>
<dbReference type="Gene3D" id="3.10.450.50">
    <property type="match status" value="1"/>
</dbReference>
<feature type="domain" description="SnoaL-like" evidence="1">
    <location>
        <begin position="57"/>
        <end position="153"/>
    </location>
</feature>
<dbReference type="AlphaFoldDB" id="A0A8T4H8Z8"/>
<evidence type="ECO:0000313" key="2">
    <source>
        <dbReference type="EMBL" id="MBP3942566.1"/>
    </source>
</evidence>
<protein>
    <submittedName>
        <fullName evidence="2">Nuclear transport factor 2 family protein</fullName>
    </submittedName>
</protein>
<dbReference type="SUPFAM" id="SSF54427">
    <property type="entry name" value="NTF2-like"/>
    <property type="match status" value="1"/>
</dbReference>
<evidence type="ECO:0000259" key="1">
    <source>
        <dbReference type="Pfam" id="PF12680"/>
    </source>
</evidence>
<comment type="caution">
    <text evidence="2">The sequence shown here is derived from an EMBL/GenBank/DDBJ whole genome shotgun (WGS) entry which is preliminary data.</text>
</comment>
<dbReference type="EMBL" id="JAGKSB010000003">
    <property type="protein sequence ID" value="MBP3942566.1"/>
    <property type="molecule type" value="Genomic_DNA"/>
</dbReference>
<dbReference type="PANTHER" id="PTHR38436:SF1">
    <property type="entry name" value="ESTER CYCLASE"/>
    <property type="match status" value="1"/>
</dbReference>
<organism evidence="2 3">
    <name type="scientific">Rhinopithecimicrobium faecis</name>
    <dbReference type="NCBI Taxonomy" id="2820698"/>
    <lineage>
        <taxon>Bacteria</taxon>
        <taxon>Pseudomonadati</taxon>
        <taxon>Bacteroidota</taxon>
        <taxon>Sphingobacteriia</taxon>
        <taxon>Sphingobacteriales</taxon>
        <taxon>Sphingobacteriaceae</taxon>
        <taxon>Rhinopithecimicrobium</taxon>
    </lineage>
</organism>
<reference evidence="2" key="1">
    <citation type="submission" date="2021-03" db="EMBL/GenBank/DDBJ databases">
        <authorList>
            <person name="Lu T."/>
            <person name="Wang Q."/>
            <person name="Han X."/>
        </authorList>
    </citation>
    <scope>NUCLEOTIDE SEQUENCE</scope>
    <source>
        <strain evidence="2">WQ 2009</strain>
    </source>
</reference>
<accession>A0A8T4H8Z8</accession>
<proteinExistence type="predicted"/>
<evidence type="ECO:0000313" key="3">
    <source>
        <dbReference type="Proteomes" id="UP000679691"/>
    </source>
</evidence>
<name>A0A8T4H8Z8_9SPHI</name>
<gene>
    <name evidence="2" type="ORF">J5U18_03135</name>
</gene>
<sequence length="171" mass="19076">MRYTYMITAALALASLASCQQSNKEEAATNKAATTEIASSDELQKKFTEQTRNKEVVLAFYQQMFGDKDVTAVDTYILPDYIQHNPYVADGAEPFKQAAKGWFEGQPKTKIDVQRIAADGDLVFIHVRSKSATGKDVSVIDIFRLENGKIAEHWDAIQEVPEQSANAHPMF</sequence>
<dbReference type="InterPro" id="IPR037401">
    <property type="entry name" value="SnoaL-like"/>
</dbReference>
<dbReference type="InterPro" id="IPR032710">
    <property type="entry name" value="NTF2-like_dom_sf"/>
</dbReference>
<dbReference type="GO" id="GO:0030638">
    <property type="term" value="P:polyketide metabolic process"/>
    <property type="evidence" value="ECO:0007669"/>
    <property type="project" value="InterPro"/>
</dbReference>
<dbReference type="InterPro" id="IPR009959">
    <property type="entry name" value="Cyclase_SnoaL-like"/>
</dbReference>